<accession>A0A1G4JH91</accession>
<dbReference type="EMBL" id="LT598448">
    <property type="protein sequence ID" value="SCU89660.1"/>
    <property type="molecule type" value="Genomic_DNA"/>
</dbReference>
<evidence type="ECO:0000313" key="1">
    <source>
        <dbReference type="EMBL" id="SCU89660.1"/>
    </source>
</evidence>
<organism evidence="1 2">
    <name type="scientific">Lachancea nothofagi CBS 11611</name>
    <dbReference type="NCBI Taxonomy" id="1266666"/>
    <lineage>
        <taxon>Eukaryota</taxon>
        <taxon>Fungi</taxon>
        <taxon>Dikarya</taxon>
        <taxon>Ascomycota</taxon>
        <taxon>Saccharomycotina</taxon>
        <taxon>Saccharomycetes</taxon>
        <taxon>Saccharomycetales</taxon>
        <taxon>Saccharomycetaceae</taxon>
        <taxon>Lachancea</taxon>
    </lineage>
</organism>
<keyword evidence="2" id="KW-1185">Reference proteome</keyword>
<gene>
    <name evidence="1" type="ORF">LANO_0D05886G</name>
</gene>
<proteinExistence type="predicted"/>
<dbReference type="OrthoDB" id="4053447at2759"/>
<evidence type="ECO:0000313" key="2">
    <source>
        <dbReference type="Proteomes" id="UP000189911"/>
    </source>
</evidence>
<dbReference type="AlphaFoldDB" id="A0A1G4JH91"/>
<protein>
    <submittedName>
        <fullName evidence="1">LANO_0D05886g1_1</fullName>
    </submittedName>
</protein>
<sequence>METLLAQLILEEDEVPSTLVFALGSVAREYFEKELISSLGTMSSVRAMLNSRDHINVLFLNKLQYLYMYLTKFEVEEGEGRVTFKNLVIYGLDDSLGLKDEHLSVEQTRLANLIYNVAFKVKARYQVEVQFIPCRAGPCDDLNRLEQYWREIC</sequence>
<name>A0A1G4JH91_9SACH</name>
<reference evidence="2" key="1">
    <citation type="submission" date="2016-03" db="EMBL/GenBank/DDBJ databases">
        <authorList>
            <person name="Devillers Hugo."/>
        </authorList>
    </citation>
    <scope>NUCLEOTIDE SEQUENCE [LARGE SCALE GENOMIC DNA]</scope>
</reference>
<dbReference type="Proteomes" id="UP000189911">
    <property type="component" value="Chromosome D"/>
</dbReference>